<dbReference type="InterPro" id="IPR011047">
    <property type="entry name" value="Quinoprotein_ADH-like_sf"/>
</dbReference>
<dbReference type="KEGG" id="mri:Mal4_49940"/>
<dbReference type="Gene3D" id="2.130.10.10">
    <property type="entry name" value="YVTN repeat-like/Quinoprotein amine dehydrogenase"/>
    <property type="match status" value="2"/>
</dbReference>
<keyword evidence="4" id="KW-1185">Reference proteome</keyword>
<evidence type="ECO:0000259" key="2">
    <source>
        <dbReference type="Pfam" id="PF13360"/>
    </source>
</evidence>
<dbReference type="InterPro" id="IPR018391">
    <property type="entry name" value="PQQ_b-propeller_rpt"/>
</dbReference>
<feature type="domain" description="Pyrrolo-quinoline quinone repeat" evidence="2">
    <location>
        <begin position="157"/>
        <end position="270"/>
    </location>
</feature>
<evidence type="ECO:0000256" key="1">
    <source>
        <dbReference type="SAM" id="SignalP"/>
    </source>
</evidence>
<reference evidence="3 4" key="1">
    <citation type="submission" date="2019-02" db="EMBL/GenBank/DDBJ databases">
        <title>Deep-cultivation of Planctomycetes and their phenomic and genomic characterization uncovers novel biology.</title>
        <authorList>
            <person name="Wiegand S."/>
            <person name="Jogler M."/>
            <person name="Boedeker C."/>
            <person name="Pinto D."/>
            <person name="Vollmers J."/>
            <person name="Rivas-Marin E."/>
            <person name="Kohn T."/>
            <person name="Peeters S.H."/>
            <person name="Heuer A."/>
            <person name="Rast P."/>
            <person name="Oberbeckmann S."/>
            <person name="Bunk B."/>
            <person name="Jeske O."/>
            <person name="Meyerdierks A."/>
            <person name="Storesund J.E."/>
            <person name="Kallscheuer N."/>
            <person name="Luecker S."/>
            <person name="Lage O.M."/>
            <person name="Pohl T."/>
            <person name="Merkel B.J."/>
            <person name="Hornburger P."/>
            <person name="Mueller R.-W."/>
            <person name="Bruemmer F."/>
            <person name="Labrenz M."/>
            <person name="Spormann A.M."/>
            <person name="Op den Camp H."/>
            <person name="Overmann J."/>
            <person name="Amann R."/>
            <person name="Jetten M.S.M."/>
            <person name="Mascher T."/>
            <person name="Medema M.H."/>
            <person name="Devos D.P."/>
            <person name="Kaster A.-K."/>
            <person name="Ovreas L."/>
            <person name="Rohde M."/>
            <person name="Galperin M.Y."/>
            <person name="Jogler C."/>
        </authorList>
    </citation>
    <scope>NUCLEOTIDE SEQUENCE [LARGE SCALE GENOMIC DNA]</scope>
    <source>
        <strain evidence="3 4">Mal4</strain>
    </source>
</reference>
<keyword evidence="1" id="KW-0732">Signal</keyword>
<dbReference type="RefSeq" id="WP_145371909.1">
    <property type="nucleotide sequence ID" value="NZ_CP036275.1"/>
</dbReference>
<dbReference type="Pfam" id="PF13360">
    <property type="entry name" value="PQQ_2"/>
    <property type="match status" value="3"/>
</dbReference>
<dbReference type="GO" id="GO:0004674">
    <property type="term" value="F:protein serine/threonine kinase activity"/>
    <property type="evidence" value="ECO:0007669"/>
    <property type="project" value="UniProtKB-EC"/>
</dbReference>
<protein>
    <submittedName>
        <fullName evidence="3">Serine/threonine-protein kinase AfsK</fullName>
        <ecNumber evidence="3">2.7.11.1</ecNumber>
    </submittedName>
</protein>
<accession>A0A517ZDT2</accession>
<dbReference type="OrthoDB" id="244732at2"/>
<evidence type="ECO:0000313" key="4">
    <source>
        <dbReference type="Proteomes" id="UP000320496"/>
    </source>
</evidence>
<feature type="domain" description="Pyrrolo-quinoline quinone repeat" evidence="2">
    <location>
        <begin position="47"/>
        <end position="143"/>
    </location>
</feature>
<dbReference type="SMART" id="SM00564">
    <property type="entry name" value="PQQ"/>
    <property type="match status" value="5"/>
</dbReference>
<dbReference type="InterPro" id="IPR002372">
    <property type="entry name" value="PQQ_rpt_dom"/>
</dbReference>
<name>A0A517ZDT2_9PLAN</name>
<feature type="chain" id="PRO_5022037828" evidence="1">
    <location>
        <begin position="24"/>
        <end position="429"/>
    </location>
</feature>
<dbReference type="SUPFAM" id="SSF50998">
    <property type="entry name" value="Quinoprotein alcohol dehydrogenase-like"/>
    <property type="match status" value="1"/>
</dbReference>
<feature type="signal peptide" evidence="1">
    <location>
        <begin position="1"/>
        <end position="23"/>
    </location>
</feature>
<keyword evidence="3" id="KW-0808">Transferase</keyword>
<sequence precursor="true">MSICRALLLTALTLGLFTSVTSAGNWPGWRGPRGDGTSSEQNVPLRWNGTTGDNIAWKTPIPGTGHGSPIVWDDSVFLVSCLEDSLERVLLRLDARTGESLWQRAVVRSPLETKHTLNSYASCTPATDGELVYVAFLETDGDLVEATNVGRSRKVNSGRMVVAAYDFEGRQRWLVRPGGFISVHGFCSNPVLYEDLLIVNGDHDGDSYIVALNRQTGETVWKRPRAHKTRSYVTPIIREAVGRTQMVFSGSHRIASLDPRDGSLHWEIDGPTEQFVASMVDDGEQFYMAAGFPTHHVMAIRPDGQGNVTDSHVAWHSTESKCYVPSPVVAGGYLFVPDDRGTASVYDTQTGERVWRDRLGRHFSASLVTAEGRVYFTADDGIVKVLSVAAEPKLLAENRLGEYCYASPAISDERMYFRGEKHLFCVGER</sequence>
<dbReference type="EC" id="2.7.11.1" evidence="3"/>
<feature type="domain" description="Pyrrolo-quinoline quinone repeat" evidence="2">
    <location>
        <begin position="324"/>
        <end position="387"/>
    </location>
</feature>
<dbReference type="EMBL" id="CP036275">
    <property type="protein sequence ID" value="QDU40636.1"/>
    <property type="molecule type" value="Genomic_DNA"/>
</dbReference>
<dbReference type="Proteomes" id="UP000320496">
    <property type="component" value="Chromosome"/>
</dbReference>
<keyword evidence="3" id="KW-0418">Kinase</keyword>
<dbReference type="PANTHER" id="PTHR34512:SF30">
    <property type="entry name" value="OUTER MEMBRANE PROTEIN ASSEMBLY FACTOR BAMB"/>
    <property type="match status" value="1"/>
</dbReference>
<proteinExistence type="predicted"/>
<gene>
    <name evidence="3" type="primary">afsK_1</name>
    <name evidence="3" type="ORF">Mal4_49940</name>
</gene>
<evidence type="ECO:0000313" key="3">
    <source>
        <dbReference type="EMBL" id="QDU40636.1"/>
    </source>
</evidence>
<dbReference type="InterPro" id="IPR015943">
    <property type="entry name" value="WD40/YVTN_repeat-like_dom_sf"/>
</dbReference>
<dbReference type="PANTHER" id="PTHR34512">
    <property type="entry name" value="CELL SURFACE PROTEIN"/>
    <property type="match status" value="1"/>
</dbReference>
<organism evidence="3 4">
    <name type="scientific">Maioricimonas rarisocia</name>
    <dbReference type="NCBI Taxonomy" id="2528026"/>
    <lineage>
        <taxon>Bacteria</taxon>
        <taxon>Pseudomonadati</taxon>
        <taxon>Planctomycetota</taxon>
        <taxon>Planctomycetia</taxon>
        <taxon>Planctomycetales</taxon>
        <taxon>Planctomycetaceae</taxon>
        <taxon>Maioricimonas</taxon>
    </lineage>
</organism>
<dbReference type="AlphaFoldDB" id="A0A517ZDT2"/>